<reference evidence="2" key="1">
    <citation type="submission" date="2023-05" db="EMBL/GenBank/DDBJ databases">
        <title>Nepenthes gracilis genome sequencing.</title>
        <authorList>
            <person name="Fukushima K."/>
        </authorList>
    </citation>
    <scope>NUCLEOTIDE SEQUENCE</scope>
    <source>
        <strain evidence="2">SING2019-196</strain>
    </source>
</reference>
<dbReference type="EMBL" id="BSYO01000017">
    <property type="protein sequence ID" value="GMH17001.1"/>
    <property type="molecule type" value="Genomic_DNA"/>
</dbReference>
<sequence>MQPNSGDQKGQDSVRKVEVIHELEMDPQVTFGTDSKPLGSGNNTSSMDLPNDEGTVGHEAPTLVVDDPEDFHDPMLNALWMLLEANATQSYQESLTLEER</sequence>
<organism evidence="2 3">
    <name type="scientific">Nepenthes gracilis</name>
    <name type="common">Slender pitcher plant</name>
    <dbReference type="NCBI Taxonomy" id="150966"/>
    <lineage>
        <taxon>Eukaryota</taxon>
        <taxon>Viridiplantae</taxon>
        <taxon>Streptophyta</taxon>
        <taxon>Embryophyta</taxon>
        <taxon>Tracheophyta</taxon>
        <taxon>Spermatophyta</taxon>
        <taxon>Magnoliopsida</taxon>
        <taxon>eudicotyledons</taxon>
        <taxon>Gunneridae</taxon>
        <taxon>Pentapetalae</taxon>
        <taxon>Caryophyllales</taxon>
        <taxon>Nepenthaceae</taxon>
        <taxon>Nepenthes</taxon>
    </lineage>
</organism>
<comment type="caution">
    <text evidence="2">The sequence shown here is derived from an EMBL/GenBank/DDBJ whole genome shotgun (WGS) entry which is preliminary data.</text>
</comment>
<dbReference type="AlphaFoldDB" id="A0AAD3SVY8"/>
<name>A0AAD3SVY8_NEPGR</name>
<evidence type="ECO:0000256" key="1">
    <source>
        <dbReference type="SAM" id="MobiDB-lite"/>
    </source>
</evidence>
<evidence type="ECO:0000313" key="3">
    <source>
        <dbReference type="Proteomes" id="UP001279734"/>
    </source>
</evidence>
<dbReference type="Proteomes" id="UP001279734">
    <property type="component" value="Unassembled WGS sequence"/>
</dbReference>
<feature type="region of interest" description="Disordered" evidence="1">
    <location>
        <begin position="24"/>
        <end position="69"/>
    </location>
</feature>
<gene>
    <name evidence="2" type="ORF">Nepgr_018842</name>
</gene>
<accession>A0AAD3SVY8</accession>
<protein>
    <submittedName>
        <fullName evidence="2">Uncharacterized protein</fullName>
    </submittedName>
</protein>
<proteinExistence type="predicted"/>
<keyword evidence="3" id="KW-1185">Reference proteome</keyword>
<evidence type="ECO:0000313" key="2">
    <source>
        <dbReference type="EMBL" id="GMH17001.1"/>
    </source>
</evidence>